<accession>A0A514D5L6</accession>
<proteinExistence type="predicted"/>
<evidence type="ECO:0000256" key="1">
    <source>
        <dbReference type="SAM" id="MobiDB-lite"/>
    </source>
</evidence>
<feature type="region of interest" description="Disordered" evidence="1">
    <location>
        <begin position="85"/>
        <end position="104"/>
    </location>
</feature>
<reference evidence="2" key="1">
    <citation type="submission" date="2019-05" db="EMBL/GenBank/DDBJ databases">
        <title>Metatranscriptomic reconstruction reveals RNA viruses with the potential to shape carbon cycling in soil.</title>
        <authorList>
            <person name="Starr E.P."/>
            <person name="Nuccio E."/>
            <person name="Pett-Ridge J."/>
            <person name="Banfield J.F."/>
            <person name="Firestone M.K."/>
        </authorList>
    </citation>
    <scope>NUCLEOTIDE SEQUENCE</scope>
    <source>
        <strain evidence="2">H3_Rhizo_37_scaffold_143</strain>
    </source>
</reference>
<protein>
    <submittedName>
        <fullName evidence="2">Uncharacterized protein</fullName>
    </submittedName>
</protein>
<gene>
    <name evidence="2" type="ORF">H3Rhizo37143_000001</name>
</gene>
<name>A0A514D5L6_9VIRU</name>
<evidence type="ECO:0000313" key="2">
    <source>
        <dbReference type="EMBL" id="QDH88913.1"/>
    </source>
</evidence>
<sequence length="389" mass="41246">MTNIGTRHSRSIAGPVAKGITNGVQFGQTQLAGTTEISDSLNHSGYPSLLGSGANIGGAWLMTRDQFIYDLGSIVSGKFKGSGSVITSGPGDQTHPAPPTDASLYPKGATAISRSIPTNPAFSAVTFLSESMQDGIPSLLGVQTWKHRTEIARGAGSEYLNTQFGWLPLISDIRKLANAVKNHSKILQDLKDGSGKSTRVGFAFPSSETSSNGASTFFLHQGGNPGLSTAVSGVYLRTQTSNTWFKGSFRYLLPASKSQLGKAQRYAEYADKLLGLKPTPAAIYNAAPWTWAVDWFTNAGDVVNNISALHQNGLVLEYGYLMTSTRTVDHLGTGGNPPWSPCSRTHIREFKKRIPANPYGFGISDLSLSASQKAVLAALGLSHGHGGRG</sequence>
<organism evidence="2">
    <name type="scientific">Leviviridae sp</name>
    <dbReference type="NCBI Taxonomy" id="2027243"/>
    <lineage>
        <taxon>Viruses</taxon>
        <taxon>Riboviria</taxon>
        <taxon>Orthornavirae</taxon>
        <taxon>Lenarviricota</taxon>
        <taxon>Leviviricetes</taxon>
        <taxon>Norzivirales</taxon>
        <taxon>Fiersviridae</taxon>
    </lineage>
</organism>
<dbReference type="EMBL" id="MN034460">
    <property type="protein sequence ID" value="QDH88913.1"/>
    <property type="molecule type" value="Genomic_RNA"/>
</dbReference>